<dbReference type="EMBL" id="GGEC01033115">
    <property type="protein sequence ID" value="MBX13599.1"/>
    <property type="molecule type" value="Transcribed_RNA"/>
</dbReference>
<proteinExistence type="predicted"/>
<evidence type="ECO:0000313" key="2">
    <source>
        <dbReference type="EMBL" id="MBX13599.1"/>
    </source>
</evidence>
<reference evidence="2" key="1">
    <citation type="submission" date="2018-02" db="EMBL/GenBank/DDBJ databases">
        <title>Rhizophora mucronata_Transcriptome.</title>
        <authorList>
            <person name="Meera S.P."/>
            <person name="Sreeshan A."/>
            <person name="Augustine A."/>
        </authorList>
    </citation>
    <scope>NUCLEOTIDE SEQUENCE</scope>
    <source>
        <tissue evidence="2">Leaf</tissue>
    </source>
</reference>
<name>A0A2P2L6J3_RHIMU</name>
<feature type="compositionally biased region" description="Low complexity" evidence="1">
    <location>
        <begin position="26"/>
        <end position="45"/>
    </location>
</feature>
<protein>
    <submittedName>
        <fullName evidence="2">Uncharacterized protein MANES_02G141500</fullName>
    </submittedName>
</protein>
<accession>A0A2P2L6J3</accession>
<evidence type="ECO:0000256" key="1">
    <source>
        <dbReference type="SAM" id="MobiDB-lite"/>
    </source>
</evidence>
<feature type="compositionally biased region" description="Polar residues" evidence="1">
    <location>
        <begin position="1"/>
        <end position="25"/>
    </location>
</feature>
<sequence>MARSATPSRSNSSDPCHASTPSPVQAPSSKHAASPSDSSKPSKASTTAYGSWSPATRLAAATASTAICREASYGTDDATTSPTKCTSPASSKLKNKASLRLPVNCKTLHYFLVSTIASCGTFCFLSA</sequence>
<dbReference type="AlphaFoldDB" id="A0A2P2L6J3"/>
<organism evidence="2">
    <name type="scientific">Rhizophora mucronata</name>
    <name type="common">Asiatic mangrove</name>
    <dbReference type="NCBI Taxonomy" id="61149"/>
    <lineage>
        <taxon>Eukaryota</taxon>
        <taxon>Viridiplantae</taxon>
        <taxon>Streptophyta</taxon>
        <taxon>Embryophyta</taxon>
        <taxon>Tracheophyta</taxon>
        <taxon>Spermatophyta</taxon>
        <taxon>Magnoliopsida</taxon>
        <taxon>eudicotyledons</taxon>
        <taxon>Gunneridae</taxon>
        <taxon>Pentapetalae</taxon>
        <taxon>rosids</taxon>
        <taxon>fabids</taxon>
        <taxon>Malpighiales</taxon>
        <taxon>Rhizophoraceae</taxon>
        <taxon>Rhizophora</taxon>
    </lineage>
</organism>
<feature type="region of interest" description="Disordered" evidence="1">
    <location>
        <begin position="1"/>
        <end position="49"/>
    </location>
</feature>